<evidence type="ECO:0000256" key="2">
    <source>
        <dbReference type="ARBA" id="ARBA00022448"/>
    </source>
</evidence>
<dbReference type="Pfam" id="PF07715">
    <property type="entry name" value="Plug"/>
    <property type="match status" value="1"/>
</dbReference>
<gene>
    <name evidence="12" type="ORF">GCM10022393_41540</name>
</gene>
<sequence length="988" mass="109316">MQQLCKQLKYILCFIPIFAVAQNDIKGKVLDSDTSDPLPIVNILNQNTGNGALTDFDGNFILEGVSMNDVLLFSYIGYTPKEVTYKGETDLTISLKASVSNLQEVVLIGYGSASKKDVTAAVAKVSAKDFNQGAIISPEQLIAAKTPGVRVTTAGGAPGTGSRIRIRGGASLSASSDPLIVVDGIPLDQGNELQGTRNPLNAINPNEINDFVILKDAAATAIYGSRGSNGVILINTKKGRKNTPWELSLDVKGSYGFNNEGIDVLSADEYRQFVADFDSDPANAGNLKSQFLRNANTDWQDEIFQNGYGIIYDATVSKGFKNTILRLNSNTNIQQGALRTDEYRRSSWNLALTQFLLDNDLKITVTSKNSFGFNRFANNKAINAALSFNPTNPIYDPNNPANFFEERDAGGNLLVNAPGNPLGILLQDRNTSDNTRSITNVALDYKIKYVPGLRFNLNTGFDYGEAKNGRQFQPANTGINKLPFDNIKTYSGINRNQLLDFYFNYKKDINRLNTTVDITAGYSYQSFFESKYNSETNNGELVALSPEINTNKLIGYLGRASFDIANKYLISGSIRRDLSSRFSEDNRVGYFPGASVGWKLHNENFLKDSNVLSQLKLRAGWGITGQQEISENYAFLSLITPSDTGAFVQFGDQFIQTNRIEAVNEDLKWEETTSFNIGMDFGFLRNRISGSIEYYTRDTDDLLATVPVPAGTNTSDFLTVNAASTTSEGIEFLLNATIIDKKDFSWNAGFNITYSTREIEQLNLSNDPDFFVPQGGISGGVGNTVQIWKPGYDPTTFFTFRQIYDDEGNPIEGAYVDVNGDNQISEADRIASKKATPDFLAGFTSTFTYKAFDLNMTWRGSFGGYNYNNAQSILGNIASSLNNSGDFIQNTTSDFSNTNFQNAQFFSDYYLEKSDFVKLDNITLGYNIDNQKMKWRFSVTANNLWTITNYSGIDPEVFVTDVISQREGIDDSFYPRQTSLIFGVNLKF</sequence>
<dbReference type="InterPro" id="IPR000531">
    <property type="entry name" value="Beta-barrel_TonB"/>
</dbReference>
<dbReference type="PROSITE" id="PS52016">
    <property type="entry name" value="TONB_DEPENDENT_REC_3"/>
    <property type="match status" value="1"/>
</dbReference>
<keyword evidence="12" id="KW-0675">Receptor</keyword>
<evidence type="ECO:0000256" key="6">
    <source>
        <dbReference type="ARBA" id="ARBA00023136"/>
    </source>
</evidence>
<organism evidence="12 13">
    <name type="scientific">Aquimarina addita</name>
    <dbReference type="NCBI Taxonomy" id="870485"/>
    <lineage>
        <taxon>Bacteria</taxon>
        <taxon>Pseudomonadati</taxon>
        <taxon>Bacteroidota</taxon>
        <taxon>Flavobacteriia</taxon>
        <taxon>Flavobacteriales</taxon>
        <taxon>Flavobacteriaceae</taxon>
        <taxon>Aquimarina</taxon>
    </lineage>
</organism>
<keyword evidence="5 9" id="KW-0798">TonB box</keyword>
<keyword evidence="13" id="KW-1185">Reference proteome</keyword>
<name>A0ABP6UU41_9FLAO</name>
<dbReference type="InterPro" id="IPR036942">
    <property type="entry name" value="Beta-barrel_TonB_sf"/>
</dbReference>
<dbReference type="Pfam" id="PF00593">
    <property type="entry name" value="TonB_dep_Rec_b-barrel"/>
    <property type="match status" value="1"/>
</dbReference>
<evidence type="ECO:0000259" key="10">
    <source>
        <dbReference type="Pfam" id="PF00593"/>
    </source>
</evidence>
<evidence type="ECO:0000256" key="5">
    <source>
        <dbReference type="ARBA" id="ARBA00023077"/>
    </source>
</evidence>
<keyword evidence="3 8" id="KW-1134">Transmembrane beta strand</keyword>
<keyword evidence="6 8" id="KW-0472">Membrane</keyword>
<evidence type="ECO:0000256" key="7">
    <source>
        <dbReference type="ARBA" id="ARBA00023237"/>
    </source>
</evidence>
<accession>A0ABP6UU41</accession>
<dbReference type="Proteomes" id="UP001500459">
    <property type="component" value="Unassembled WGS sequence"/>
</dbReference>
<keyword evidence="2 8" id="KW-0813">Transport</keyword>
<feature type="domain" description="TonB-dependent receptor-like beta-barrel" evidence="10">
    <location>
        <begin position="409"/>
        <end position="944"/>
    </location>
</feature>
<dbReference type="EMBL" id="BAABCW010000030">
    <property type="protein sequence ID" value="GAA3522625.1"/>
    <property type="molecule type" value="Genomic_DNA"/>
</dbReference>
<dbReference type="SUPFAM" id="SSF56935">
    <property type="entry name" value="Porins"/>
    <property type="match status" value="1"/>
</dbReference>
<dbReference type="Pfam" id="PF13715">
    <property type="entry name" value="CarbopepD_reg_2"/>
    <property type="match status" value="1"/>
</dbReference>
<dbReference type="Gene3D" id="2.170.130.10">
    <property type="entry name" value="TonB-dependent receptor, plug domain"/>
    <property type="match status" value="1"/>
</dbReference>
<dbReference type="InterPro" id="IPR012910">
    <property type="entry name" value="Plug_dom"/>
</dbReference>
<reference evidence="13" key="1">
    <citation type="journal article" date="2019" name="Int. J. Syst. Evol. Microbiol.">
        <title>The Global Catalogue of Microorganisms (GCM) 10K type strain sequencing project: providing services to taxonomists for standard genome sequencing and annotation.</title>
        <authorList>
            <consortium name="The Broad Institute Genomics Platform"/>
            <consortium name="The Broad Institute Genome Sequencing Center for Infectious Disease"/>
            <person name="Wu L."/>
            <person name="Ma J."/>
        </authorList>
    </citation>
    <scope>NUCLEOTIDE SEQUENCE [LARGE SCALE GENOMIC DNA]</scope>
    <source>
        <strain evidence="13">JCM 17106</strain>
    </source>
</reference>
<comment type="caution">
    <text evidence="12">The sequence shown here is derived from an EMBL/GenBank/DDBJ whole genome shotgun (WGS) entry which is preliminary data.</text>
</comment>
<dbReference type="InterPro" id="IPR008969">
    <property type="entry name" value="CarboxyPept-like_regulatory"/>
</dbReference>
<keyword evidence="7 8" id="KW-0998">Cell outer membrane</keyword>
<evidence type="ECO:0000313" key="13">
    <source>
        <dbReference type="Proteomes" id="UP001500459"/>
    </source>
</evidence>
<dbReference type="SUPFAM" id="SSF49464">
    <property type="entry name" value="Carboxypeptidase regulatory domain-like"/>
    <property type="match status" value="1"/>
</dbReference>
<evidence type="ECO:0000256" key="4">
    <source>
        <dbReference type="ARBA" id="ARBA00022692"/>
    </source>
</evidence>
<dbReference type="NCBIfam" id="TIGR04056">
    <property type="entry name" value="OMP_RagA_SusC"/>
    <property type="match status" value="1"/>
</dbReference>
<dbReference type="NCBIfam" id="TIGR04057">
    <property type="entry name" value="SusC_RagA_signa"/>
    <property type="match status" value="1"/>
</dbReference>
<keyword evidence="4 8" id="KW-0812">Transmembrane</keyword>
<comment type="subcellular location">
    <subcellularLocation>
        <location evidence="1 8">Cell outer membrane</location>
        <topology evidence="1 8">Multi-pass membrane protein</topology>
    </subcellularLocation>
</comment>
<evidence type="ECO:0000313" key="12">
    <source>
        <dbReference type="EMBL" id="GAA3522625.1"/>
    </source>
</evidence>
<dbReference type="InterPro" id="IPR039426">
    <property type="entry name" value="TonB-dep_rcpt-like"/>
</dbReference>
<evidence type="ECO:0000256" key="8">
    <source>
        <dbReference type="PROSITE-ProRule" id="PRU01360"/>
    </source>
</evidence>
<evidence type="ECO:0000256" key="3">
    <source>
        <dbReference type="ARBA" id="ARBA00022452"/>
    </source>
</evidence>
<evidence type="ECO:0000256" key="1">
    <source>
        <dbReference type="ARBA" id="ARBA00004571"/>
    </source>
</evidence>
<proteinExistence type="inferred from homology"/>
<protein>
    <submittedName>
        <fullName evidence="12">TonB-dependent receptor</fullName>
    </submittedName>
</protein>
<evidence type="ECO:0000259" key="11">
    <source>
        <dbReference type="Pfam" id="PF07715"/>
    </source>
</evidence>
<dbReference type="InterPro" id="IPR037066">
    <property type="entry name" value="Plug_dom_sf"/>
</dbReference>
<comment type="similarity">
    <text evidence="8 9">Belongs to the TonB-dependent receptor family.</text>
</comment>
<feature type="domain" description="TonB-dependent receptor plug" evidence="11">
    <location>
        <begin position="115"/>
        <end position="231"/>
    </location>
</feature>
<dbReference type="InterPro" id="IPR023997">
    <property type="entry name" value="TonB-dep_OMP_SusC/RagA_CS"/>
</dbReference>
<dbReference type="InterPro" id="IPR023996">
    <property type="entry name" value="TonB-dep_OMP_SusC/RagA"/>
</dbReference>
<dbReference type="RefSeq" id="WP_344930782.1">
    <property type="nucleotide sequence ID" value="NZ_BAABCW010000030.1"/>
</dbReference>
<dbReference type="Gene3D" id="2.40.170.20">
    <property type="entry name" value="TonB-dependent receptor, beta-barrel domain"/>
    <property type="match status" value="1"/>
</dbReference>
<evidence type="ECO:0000256" key="9">
    <source>
        <dbReference type="RuleBase" id="RU003357"/>
    </source>
</evidence>